<keyword evidence="2" id="KW-1185">Reference proteome</keyword>
<feature type="non-terminal residue" evidence="1">
    <location>
        <position position="199"/>
    </location>
</feature>
<evidence type="ECO:0000313" key="2">
    <source>
        <dbReference type="Proteomes" id="UP001060215"/>
    </source>
</evidence>
<comment type="caution">
    <text evidence="1">The sequence shown here is derived from an EMBL/GenBank/DDBJ whole genome shotgun (WGS) entry which is preliminary data.</text>
</comment>
<dbReference type="Proteomes" id="UP001060215">
    <property type="component" value="Chromosome 4"/>
</dbReference>
<accession>A0ACC0HN49</accession>
<evidence type="ECO:0000313" key="1">
    <source>
        <dbReference type="EMBL" id="KAI8015002.1"/>
    </source>
</evidence>
<dbReference type="EMBL" id="CM045761">
    <property type="protein sequence ID" value="KAI8015002.1"/>
    <property type="molecule type" value="Genomic_DNA"/>
</dbReference>
<reference evidence="1 2" key="1">
    <citation type="journal article" date="2022" name="Plant J.">
        <title>Chromosome-level genome of Camellia lanceoleosa provides a valuable resource for understanding genome evolution and self-incompatibility.</title>
        <authorList>
            <person name="Gong W."/>
            <person name="Xiao S."/>
            <person name="Wang L."/>
            <person name="Liao Z."/>
            <person name="Chang Y."/>
            <person name="Mo W."/>
            <person name="Hu G."/>
            <person name="Li W."/>
            <person name="Zhao G."/>
            <person name="Zhu H."/>
            <person name="Hu X."/>
            <person name="Ji K."/>
            <person name="Xiang X."/>
            <person name="Song Q."/>
            <person name="Yuan D."/>
            <person name="Jin S."/>
            <person name="Zhang L."/>
        </authorList>
    </citation>
    <scope>NUCLEOTIDE SEQUENCE [LARGE SCALE GENOMIC DNA]</scope>
    <source>
        <strain evidence="1">SQ_2022a</strain>
    </source>
</reference>
<proteinExistence type="predicted"/>
<organism evidence="1 2">
    <name type="scientific">Camellia lanceoleosa</name>
    <dbReference type="NCBI Taxonomy" id="1840588"/>
    <lineage>
        <taxon>Eukaryota</taxon>
        <taxon>Viridiplantae</taxon>
        <taxon>Streptophyta</taxon>
        <taxon>Embryophyta</taxon>
        <taxon>Tracheophyta</taxon>
        <taxon>Spermatophyta</taxon>
        <taxon>Magnoliopsida</taxon>
        <taxon>eudicotyledons</taxon>
        <taxon>Gunneridae</taxon>
        <taxon>Pentapetalae</taxon>
        <taxon>asterids</taxon>
        <taxon>Ericales</taxon>
        <taxon>Theaceae</taxon>
        <taxon>Camellia</taxon>
    </lineage>
</organism>
<protein>
    <submittedName>
        <fullName evidence="1">Uncharacterized protein</fullName>
    </submittedName>
</protein>
<sequence>GVVAGGASGIGLETARVLALRNVHVIIAARNRESTNEAKHLILKDYETARVDVLKLDLSSINSIKAFVNHFNSLYLSLNILINNVGVMFCPYQLSEDGIEMQFATNHLAQKKKKERKKHNRNKGITVNLDKQNASVTYPQAQLENIHHCFSYFFLRTIFKNSSKSGLCTISILLKILGPLDFEGTLILWRNVRRGSDDQ</sequence>
<feature type="non-terminal residue" evidence="1">
    <location>
        <position position="1"/>
    </location>
</feature>
<name>A0ACC0HN49_9ERIC</name>
<gene>
    <name evidence="1" type="ORF">LOK49_LG05G00568</name>
</gene>